<dbReference type="InterPro" id="IPR020672">
    <property type="entry name" value="Ribose5P_isomerase_typA_subgr"/>
</dbReference>
<organism evidence="3 4">
    <name type="scientific">Chryseolinea lacunae</name>
    <dbReference type="NCBI Taxonomy" id="2801331"/>
    <lineage>
        <taxon>Bacteria</taxon>
        <taxon>Pseudomonadati</taxon>
        <taxon>Bacteroidota</taxon>
        <taxon>Cytophagia</taxon>
        <taxon>Cytophagales</taxon>
        <taxon>Fulvivirgaceae</taxon>
        <taxon>Chryseolinea</taxon>
    </lineage>
</organism>
<keyword evidence="4" id="KW-1185">Reference proteome</keyword>
<comment type="catalytic activity">
    <reaction evidence="2">
        <text>aldehydo-D-ribose 5-phosphate = D-ribulose 5-phosphate</text>
        <dbReference type="Rhea" id="RHEA:14657"/>
        <dbReference type="ChEBI" id="CHEBI:58121"/>
        <dbReference type="ChEBI" id="CHEBI:58273"/>
        <dbReference type="EC" id="5.3.1.6"/>
    </reaction>
</comment>
<evidence type="ECO:0000256" key="1">
    <source>
        <dbReference type="ARBA" id="ARBA00023235"/>
    </source>
</evidence>
<feature type="active site" description="Proton acceptor" evidence="2">
    <location>
        <position position="102"/>
    </location>
</feature>
<sequence>MEAKRYAGEWSVRYIEPGMTIGLGTGSTVFFAIQKIGELAKQGLTVKAVASSDRSEKLARELNIPIVSFSSIDSIDVTIDGADEVDAQCNLIKGGGGAHTREKILAYNSKDFIVIADSSKLVEKLGKFPLPVEIVPFATSLTLQHLKATGCEPHIRQENGQDYITENGNLTVDCQFKEILHPILLDAELRKIPGVVATGLFSYSMVTKVIVGYSSGLVKEINPHEKT</sequence>
<dbReference type="PANTHER" id="PTHR11934">
    <property type="entry name" value="RIBOSE-5-PHOSPHATE ISOMERASE"/>
    <property type="match status" value="1"/>
</dbReference>
<dbReference type="PANTHER" id="PTHR11934:SF0">
    <property type="entry name" value="RIBOSE-5-PHOSPHATE ISOMERASE"/>
    <property type="match status" value="1"/>
</dbReference>
<dbReference type="InterPro" id="IPR037171">
    <property type="entry name" value="NagB/RpiA_transferase-like"/>
</dbReference>
<evidence type="ECO:0000256" key="2">
    <source>
        <dbReference type="HAMAP-Rule" id="MF_00170"/>
    </source>
</evidence>
<protein>
    <recommendedName>
        <fullName evidence="2">Ribose-5-phosphate isomerase A</fullName>
        <ecNumber evidence="2">5.3.1.6</ecNumber>
    </recommendedName>
    <alternativeName>
        <fullName evidence="2">Phosphoriboisomerase A</fullName>
        <shortName evidence="2">PRI</shortName>
    </alternativeName>
</protein>
<dbReference type="HAMAP" id="MF_00170">
    <property type="entry name" value="Rib_5P_isom_A"/>
    <property type="match status" value="1"/>
</dbReference>
<dbReference type="EMBL" id="JAERRB010000015">
    <property type="protein sequence ID" value="MBL0745336.1"/>
    <property type="molecule type" value="Genomic_DNA"/>
</dbReference>
<feature type="binding site" evidence="2">
    <location>
        <begin position="25"/>
        <end position="28"/>
    </location>
    <ligand>
        <name>substrate</name>
    </ligand>
</feature>
<gene>
    <name evidence="2 3" type="primary">rpiA</name>
    <name evidence="3" type="ORF">JI741_29160</name>
</gene>
<feature type="binding site" evidence="2">
    <location>
        <position position="120"/>
    </location>
    <ligand>
        <name>substrate</name>
    </ligand>
</feature>
<evidence type="ECO:0000313" key="4">
    <source>
        <dbReference type="Proteomes" id="UP000613030"/>
    </source>
</evidence>
<feature type="binding site" evidence="2">
    <location>
        <begin position="80"/>
        <end position="83"/>
    </location>
    <ligand>
        <name>substrate</name>
    </ligand>
</feature>
<name>A0ABS1L0U9_9BACT</name>
<dbReference type="NCBIfam" id="NF001924">
    <property type="entry name" value="PRK00702.1"/>
    <property type="match status" value="1"/>
</dbReference>
<feature type="binding site" evidence="2">
    <location>
        <begin position="93"/>
        <end position="96"/>
    </location>
    <ligand>
        <name>substrate</name>
    </ligand>
</feature>
<comment type="function">
    <text evidence="2">Catalyzes the reversible conversion of ribose-5-phosphate to ribulose 5-phosphate.</text>
</comment>
<dbReference type="Proteomes" id="UP000613030">
    <property type="component" value="Unassembled WGS sequence"/>
</dbReference>
<keyword evidence="1 2" id="KW-0413">Isomerase</keyword>
<reference evidence="3 4" key="1">
    <citation type="submission" date="2021-01" db="EMBL/GenBank/DDBJ databases">
        <title>Chryseolinea sp. Jin1 Genome sequencing and assembly.</title>
        <authorList>
            <person name="Kim I."/>
        </authorList>
    </citation>
    <scope>NUCLEOTIDE SEQUENCE [LARGE SCALE GENOMIC DNA]</scope>
    <source>
        <strain evidence="3 4">Jin1</strain>
    </source>
</reference>
<comment type="pathway">
    <text evidence="2">Carbohydrate degradation; pentose phosphate pathway; D-ribose 5-phosphate from D-ribulose 5-phosphate (non-oxidative stage): step 1/1.</text>
</comment>
<dbReference type="Pfam" id="PF06026">
    <property type="entry name" value="Rib_5-P_isom_A"/>
    <property type="match status" value="1"/>
</dbReference>
<dbReference type="Gene3D" id="3.30.70.260">
    <property type="match status" value="1"/>
</dbReference>
<accession>A0ABS1L0U9</accession>
<comment type="caution">
    <text evidence="3">The sequence shown here is derived from an EMBL/GenBank/DDBJ whole genome shotgun (WGS) entry which is preliminary data.</text>
</comment>
<proteinExistence type="inferred from homology"/>
<dbReference type="InterPro" id="IPR004788">
    <property type="entry name" value="Ribose5P_isomerase_type_A"/>
</dbReference>
<dbReference type="CDD" id="cd01398">
    <property type="entry name" value="RPI_A"/>
    <property type="match status" value="1"/>
</dbReference>
<comment type="subunit">
    <text evidence="2">Homodimer.</text>
</comment>
<dbReference type="RefSeq" id="WP_202015714.1">
    <property type="nucleotide sequence ID" value="NZ_JAERRB010000015.1"/>
</dbReference>
<dbReference type="SUPFAM" id="SSF100950">
    <property type="entry name" value="NagB/RpiA/CoA transferase-like"/>
    <property type="match status" value="1"/>
</dbReference>
<comment type="similarity">
    <text evidence="2">Belongs to the ribose 5-phosphate isomerase family.</text>
</comment>
<dbReference type="GO" id="GO:0004751">
    <property type="term" value="F:ribose-5-phosphate isomerase activity"/>
    <property type="evidence" value="ECO:0007669"/>
    <property type="project" value="UniProtKB-EC"/>
</dbReference>
<evidence type="ECO:0000313" key="3">
    <source>
        <dbReference type="EMBL" id="MBL0745336.1"/>
    </source>
</evidence>
<dbReference type="NCBIfam" id="TIGR00021">
    <property type="entry name" value="rpiA"/>
    <property type="match status" value="1"/>
</dbReference>
<dbReference type="EC" id="5.3.1.6" evidence="2"/>
<dbReference type="Gene3D" id="3.40.50.1360">
    <property type="match status" value="1"/>
</dbReference>
<dbReference type="SUPFAM" id="SSF75445">
    <property type="entry name" value="D-ribose-5-phosphate isomerase (RpiA), lid domain"/>
    <property type="match status" value="1"/>
</dbReference>